<organism evidence="3 4">
    <name type="scientific">Sphingobium jiangsuense</name>
    <dbReference type="NCBI Taxonomy" id="870476"/>
    <lineage>
        <taxon>Bacteria</taxon>
        <taxon>Pseudomonadati</taxon>
        <taxon>Pseudomonadota</taxon>
        <taxon>Alphaproteobacteria</taxon>
        <taxon>Sphingomonadales</taxon>
        <taxon>Sphingomonadaceae</taxon>
        <taxon>Sphingobium</taxon>
    </lineage>
</organism>
<dbReference type="SMART" id="SM00870">
    <property type="entry name" value="Asparaginase"/>
    <property type="match status" value="1"/>
</dbReference>
<evidence type="ECO:0000313" key="4">
    <source>
        <dbReference type="Proteomes" id="UP000571950"/>
    </source>
</evidence>
<dbReference type="EC" id="3.5.1.1" evidence="3"/>
<dbReference type="Pfam" id="PF00710">
    <property type="entry name" value="Asparaginase"/>
    <property type="match status" value="1"/>
</dbReference>
<dbReference type="InterPro" id="IPR027474">
    <property type="entry name" value="L-asparaginase_N"/>
</dbReference>
<keyword evidence="4" id="KW-1185">Reference proteome</keyword>
<name>A0A7W6BEH8_9SPHN</name>
<reference evidence="3 4" key="1">
    <citation type="submission" date="2020-08" db="EMBL/GenBank/DDBJ databases">
        <title>Genomic Encyclopedia of Type Strains, Phase IV (KMG-IV): sequencing the most valuable type-strain genomes for metagenomic binning, comparative biology and taxonomic classification.</title>
        <authorList>
            <person name="Goeker M."/>
        </authorList>
    </citation>
    <scope>NUCLEOTIDE SEQUENCE [LARGE SCALE GENOMIC DNA]</scope>
    <source>
        <strain evidence="3 4">DSM 26189</strain>
    </source>
</reference>
<dbReference type="SUPFAM" id="SSF53774">
    <property type="entry name" value="Glutaminase/Asparaginase"/>
    <property type="match status" value="1"/>
</dbReference>
<dbReference type="PRINTS" id="PR00139">
    <property type="entry name" value="ASNGLNASE"/>
</dbReference>
<dbReference type="EMBL" id="JACIDT010000003">
    <property type="protein sequence ID" value="MBB3925426.1"/>
    <property type="molecule type" value="Genomic_DNA"/>
</dbReference>
<keyword evidence="3" id="KW-0378">Hydrolase</keyword>
<evidence type="ECO:0000259" key="2">
    <source>
        <dbReference type="Pfam" id="PF00710"/>
    </source>
</evidence>
<feature type="domain" description="L-asparaginase N-terminal" evidence="2">
    <location>
        <begin position="7"/>
        <end position="160"/>
    </location>
</feature>
<dbReference type="PROSITE" id="PS51732">
    <property type="entry name" value="ASN_GLN_ASE_3"/>
    <property type="match status" value="1"/>
</dbReference>
<dbReference type="PIRSF" id="PIRSF001220">
    <property type="entry name" value="L-ASNase_gatD"/>
    <property type="match status" value="1"/>
</dbReference>
<dbReference type="RefSeq" id="WP_188070987.1">
    <property type="nucleotide sequence ID" value="NZ_BSPS01000077.1"/>
</dbReference>
<dbReference type="Proteomes" id="UP000571950">
    <property type="component" value="Unassembled WGS sequence"/>
</dbReference>
<feature type="active site" description="O-isoaspartyl threonine intermediate" evidence="1">
    <location>
        <position position="16"/>
    </location>
</feature>
<evidence type="ECO:0000313" key="3">
    <source>
        <dbReference type="EMBL" id="MBB3925426.1"/>
    </source>
</evidence>
<dbReference type="InterPro" id="IPR006034">
    <property type="entry name" value="Asparaginase/glutaminase-like"/>
</dbReference>
<dbReference type="InterPro" id="IPR037152">
    <property type="entry name" value="L-asparaginase_N_sf"/>
</dbReference>
<dbReference type="PIRSF" id="PIRSF500176">
    <property type="entry name" value="L_ASNase"/>
    <property type="match status" value="1"/>
</dbReference>
<proteinExistence type="predicted"/>
<evidence type="ECO:0000256" key="1">
    <source>
        <dbReference type="PIRSR" id="PIRSR001220-1"/>
    </source>
</evidence>
<sequence>MADGGAKILVLTTGGTIDKSYFDALSDYKTGDPQAPRLLEVARVACPYEVRELMRKDSLDLDDADRAAIVAAVAESDAGRIVITHGSDTMTQSALALGEAAAGKTVVFTGAMAPARFAETDAPFNLGMAFAAAQVAPPGVYIAMSGTLFPADRAAKDRARGVFVGK</sequence>
<dbReference type="PANTHER" id="PTHR11707:SF28">
    <property type="entry name" value="60 KDA LYSOPHOSPHOLIPASE"/>
    <property type="match status" value="1"/>
</dbReference>
<dbReference type="GO" id="GO:0004067">
    <property type="term" value="F:asparaginase activity"/>
    <property type="evidence" value="ECO:0007669"/>
    <property type="project" value="UniProtKB-UniRule"/>
</dbReference>
<dbReference type="PANTHER" id="PTHR11707">
    <property type="entry name" value="L-ASPARAGINASE"/>
    <property type="match status" value="1"/>
</dbReference>
<dbReference type="InterPro" id="IPR036152">
    <property type="entry name" value="Asp/glu_Ase-like_sf"/>
</dbReference>
<accession>A0A7W6BEH8</accession>
<gene>
    <name evidence="3" type="ORF">GGR43_001139</name>
</gene>
<dbReference type="Gene3D" id="3.40.50.1170">
    <property type="entry name" value="L-asparaginase, N-terminal domain"/>
    <property type="match status" value="1"/>
</dbReference>
<dbReference type="AlphaFoldDB" id="A0A7W6BEH8"/>
<comment type="caution">
    <text evidence="3">The sequence shown here is derived from an EMBL/GenBank/DDBJ whole genome shotgun (WGS) entry which is preliminary data.</text>
</comment>
<protein>
    <submittedName>
        <fullName evidence="3">L-asparaginase</fullName>
        <ecNumber evidence="3">3.5.1.1</ecNumber>
    </submittedName>
</protein>